<keyword evidence="6" id="KW-0333">Golgi apparatus</keyword>
<dbReference type="Pfam" id="PF13641">
    <property type="entry name" value="Glyco_tranf_2_3"/>
    <property type="match status" value="1"/>
</dbReference>
<feature type="transmembrane region" description="Helical" evidence="9">
    <location>
        <begin position="467"/>
        <end position="486"/>
    </location>
</feature>
<feature type="transmembrane region" description="Helical" evidence="9">
    <location>
        <begin position="344"/>
        <end position="365"/>
    </location>
</feature>
<evidence type="ECO:0000256" key="3">
    <source>
        <dbReference type="ARBA" id="ARBA00022679"/>
    </source>
</evidence>
<dbReference type="PANTHER" id="PTHR32044">
    <property type="entry name" value="GLUCOMANNAN 4-BETA-MANNOSYLTRANSFERASE 9"/>
    <property type="match status" value="1"/>
</dbReference>
<organism evidence="10 11">
    <name type="scientific">Candidatus Defluviibacterium haderslevense</name>
    <dbReference type="NCBI Taxonomy" id="2981993"/>
    <lineage>
        <taxon>Bacteria</taxon>
        <taxon>Pseudomonadati</taxon>
        <taxon>Bacteroidota</taxon>
        <taxon>Saprospiria</taxon>
        <taxon>Saprospirales</taxon>
        <taxon>Saprospiraceae</taxon>
        <taxon>Candidatus Defluviibacterium</taxon>
    </lineage>
</organism>
<evidence type="ECO:0000256" key="6">
    <source>
        <dbReference type="ARBA" id="ARBA00023034"/>
    </source>
</evidence>
<evidence type="ECO:0000256" key="5">
    <source>
        <dbReference type="ARBA" id="ARBA00022989"/>
    </source>
</evidence>
<dbReference type="SUPFAM" id="SSF53448">
    <property type="entry name" value="Nucleotide-diphospho-sugar transferases"/>
    <property type="match status" value="1"/>
</dbReference>
<keyword evidence="3" id="KW-0808">Transferase</keyword>
<dbReference type="AlphaFoldDB" id="A0A9D7S8C6"/>
<feature type="transmembrane region" description="Helical" evidence="9">
    <location>
        <begin position="306"/>
        <end position="332"/>
    </location>
</feature>
<reference evidence="10 11" key="1">
    <citation type="submission" date="2020-10" db="EMBL/GenBank/DDBJ databases">
        <title>Connecting structure to function with the recovery of over 1000 high-quality activated sludge metagenome-assembled genomes encoding full-length rRNA genes using long-read sequencing.</title>
        <authorList>
            <person name="Singleton C.M."/>
            <person name="Petriglieri F."/>
            <person name="Kristensen J.M."/>
            <person name="Kirkegaard R.H."/>
            <person name="Michaelsen T.Y."/>
            <person name="Andersen M.H."/>
            <person name="Karst S.M."/>
            <person name="Dueholm M.S."/>
            <person name="Nielsen P.H."/>
            <person name="Albertsen M."/>
        </authorList>
    </citation>
    <scope>NUCLEOTIDE SEQUENCE [LARGE SCALE GENOMIC DNA]</scope>
    <source>
        <strain evidence="10">Ribe_18-Q3-R11-54_BAT3C.373</strain>
    </source>
</reference>
<comment type="subcellular location">
    <subcellularLocation>
        <location evidence="1">Golgi apparatus membrane</location>
        <topology evidence="1">Multi-pass membrane protein</topology>
    </subcellularLocation>
</comment>
<keyword evidence="7 9" id="KW-0472">Membrane</keyword>
<dbReference type="FunFam" id="3.90.550.10:FF:000057">
    <property type="entry name" value="Glycosyltransferase-like protein, family 2"/>
    <property type="match status" value="1"/>
</dbReference>
<dbReference type="PANTHER" id="PTHR32044:SF80">
    <property type="entry name" value="XYLOGLUCAN GLYCOSYLTRANSFERASE 2-RELATED"/>
    <property type="match status" value="1"/>
</dbReference>
<dbReference type="EMBL" id="JADKFW010000004">
    <property type="protein sequence ID" value="MBK9717083.1"/>
    <property type="molecule type" value="Genomic_DNA"/>
</dbReference>
<keyword evidence="2" id="KW-0328">Glycosyltransferase</keyword>
<sequence>MNQLQLILIVVYTACLLYMTVFCLMQLNLLKAYRRQKKNKQALKPLQEGDHFPMVTVQLPLFNELFVVDRLLDNITSLVYPKDKLQIQVLDDSTDETIAHASAKVDFYKSKGFDIEYIHRTNREGFKAGALKEGMLKAKGEFIAIFDADFLPDADFLLRALPHFTHEKVGVVQTRWAHLNEDYSLLTRLQAFQLNVHFTVEQAGRCEAGHFLQFNGTAGIWRKATIDDAGGWHSDTLTEDLDLSYRAQLKGWKINFVEDITCPAELPIEIYGYKSQQFRWMKGGAENSKKLLPVILKSDLPFKTKFFAGMHLLSSSIFLVIFWVAAISVPVLYAMDDLGLKATFLGFCLLGTLSMLAVFYEANVITCWKDQSLAKRFLNFAILFPVFMAVSMGLSFHNSIAVIQGFRGKKSSFVRTPKYSIISLRDTLKSNNYLIQKIDWKTWTEALICLYFIFAIGLAFRIDYYSFLMFHIMLMFGFGINFFYSLRHLSLK</sequence>
<proteinExistence type="predicted"/>
<accession>A0A9D7S8C6</accession>
<dbReference type="CDD" id="cd06437">
    <property type="entry name" value="CESA_CaSu_A2"/>
    <property type="match status" value="1"/>
</dbReference>
<evidence type="ECO:0000256" key="2">
    <source>
        <dbReference type="ARBA" id="ARBA00022676"/>
    </source>
</evidence>
<dbReference type="GO" id="GO:0071555">
    <property type="term" value="P:cell wall organization"/>
    <property type="evidence" value="ECO:0007669"/>
    <property type="project" value="UniProtKB-KW"/>
</dbReference>
<dbReference type="GO" id="GO:0016757">
    <property type="term" value="F:glycosyltransferase activity"/>
    <property type="evidence" value="ECO:0007669"/>
    <property type="project" value="UniProtKB-KW"/>
</dbReference>
<dbReference type="Gene3D" id="3.90.550.10">
    <property type="entry name" value="Spore Coat Polysaccharide Biosynthesis Protein SpsA, Chain A"/>
    <property type="match status" value="1"/>
</dbReference>
<evidence type="ECO:0000256" key="8">
    <source>
        <dbReference type="ARBA" id="ARBA00023316"/>
    </source>
</evidence>
<evidence type="ECO:0000256" key="7">
    <source>
        <dbReference type="ARBA" id="ARBA00023136"/>
    </source>
</evidence>
<feature type="transmembrane region" description="Helical" evidence="9">
    <location>
        <begin position="6"/>
        <end position="30"/>
    </location>
</feature>
<evidence type="ECO:0000313" key="10">
    <source>
        <dbReference type="EMBL" id="MBK9717083.1"/>
    </source>
</evidence>
<comment type="caution">
    <text evidence="10">The sequence shown here is derived from an EMBL/GenBank/DDBJ whole genome shotgun (WGS) entry which is preliminary data.</text>
</comment>
<gene>
    <name evidence="10" type="ORF">IPO85_06145</name>
</gene>
<keyword evidence="8" id="KW-0961">Cell wall biogenesis/degradation</keyword>
<feature type="transmembrane region" description="Helical" evidence="9">
    <location>
        <begin position="377"/>
        <end position="396"/>
    </location>
</feature>
<evidence type="ECO:0000313" key="11">
    <source>
        <dbReference type="Proteomes" id="UP000808349"/>
    </source>
</evidence>
<evidence type="ECO:0000256" key="9">
    <source>
        <dbReference type="SAM" id="Phobius"/>
    </source>
</evidence>
<keyword evidence="5 9" id="KW-1133">Transmembrane helix</keyword>
<feature type="transmembrane region" description="Helical" evidence="9">
    <location>
        <begin position="442"/>
        <end position="460"/>
    </location>
</feature>
<evidence type="ECO:0000256" key="1">
    <source>
        <dbReference type="ARBA" id="ARBA00004653"/>
    </source>
</evidence>
<keyword evidence="4 9" id="KW-0812">Transmembrane</keyword>
<protein>
    <submittedName>
        <fullName evidence="10">Glycosyltransferase</fullName>
    </submittedName>
</protein>
<evidence type="ECO:0000256" key="4">
    <source>
        <dbReference type="ARBA" id="ARBA00022692"/>
    </source>
</evidence>
<dbReference type="Proteomes" id="UP000808349">
    <property type="component" value="Unassembled WGS sequence"/>
</dbReference>
<name>A0A9D7S8C6_9BACT</name>
<dbReference type="InterPro" id="IPR029044">
    <property type="entry name" value="Nucleotide-diphossugar_trans"/>
</dbReference>